<dbReference type="Gene3D" id="2.40.10.10">
    <property type="entry name" value="Trypsin-like serine proteases"/>
    <property type="match status" value="1"/>
</dbReference>
<evidence type="ECO:0000313" key="1">
    <source>
        <dbReference type="EMBL" id="KKL07882.1"/>
    </source>
</evidence>
<dbReference type="AlphaFoldDB" id="A0A0F9B268"/>
<sequence length="187" mass="21699">MAIFKKLIEASRKRLDFDPIERSKEVGEIDRGRFLSIEQRDSRFQRLLDETGNPERARSAFERIIGGNDLVNINFLEKGLIASRAICRIQLRNRSGRLLGYATGFLIGPEVLLTNNHVFKRKEDATYSIADFNYELDITNYEKPVVRFSFHPEKFFYANEELDFAIVAIAPTSKEGNFRLEDWGWLS</sequence>
<protein>
    <recommendedName>
        <fullName evidence="2">Serine protease</fullName>
    </recommendedName>
</protein>
<reference evidence="1" key="1">
    <citation type="journal article" date="2015" name="Nature">
        <title>Complex archaea that bridge the gap between prokaryotes and eukaryotes.</title>
        <authorList>
            <person name="Spang A."/>
            <person name="Saw J.H."/>
            <person name="Jorgensen S.L."/>
            <person name="Zaremba-Niedzwiedzka K."/>
            <person name="Martijn J."/>
            <person name="Lind A.E."/>
            <person name="van Eijk R."/>
            <person name="Schleper C."/>
            <person name="Guy L."/>
            <person name="Ettema T.J."/>
        </authorList>
    </citation>
    <scope>NUCLEOTIDE SEQUENCE</scope>
</reference>
<organism evidence="1">
    <name type="scientific">marine sediment metagenome</name>
    <dbReference type="NCBI Taxonomy" id="412755"/>
    <lineage>
        <taxon>unclassified sequences</taxon>
        <taxon>metagenomes</taxon>
        <taxon>ecological metagenomes</taxon>
    </lineage>
</organism>
<gene>
    <name evidence="1" type="ORF">LCGC14_2581540</name>
</gene>
<evidence type="ECO:0008006" key="2">
    <source>
        <dbReference type="Google" id="ProtNLM"/>
    </source>
</evidence>
<dbReference type="InterPro" id="IPR043504">
    <property type="entry name" value="Peptidase_S1_PA_chymotrypsin"/>
</dbReference>
<dbReference type="InterPro" id="IPR009003">
    <property type="entry name" value="Peptidase_S1_PA"/>
</dbReference>
<comment type="caution">
    <text evidence="1">The sequence shown here is derived from an EMBL/GenBank/DDBJ whole genome shotgun (WGS) entry which is preliminary data.</text>
</comment>
<accession>A0A0F9B268</accession>
<name>A0A0F9B268_9ZZZZ</name>
<feature type="non-terminal residue" evidence="1">
    <location>
        <position position="187"/>
    </location>
</feature>
<proteinExistence type="predicted"/>
<dbReference type="SUPFAM" id="SSF50494">
    <property type="entry name" value="Trypsin-like serine proteases"/>
    <property type="match status" value="1"/>
</dbReference>
<dbReference type="EMBL" id="LAZR01043109">
    <property type="protein sequence ID" value="KKL07882.1"/>
    <property type="molecule type" value="Genomic_DNA"/>
</dbReference>